<dbReference type="Gene3D" id="3.10.129.10">
    <property type="entry name" value="Hotdog Thioesterase"/>
    <property type="match status" value="1"/>
</dbReference>
<organism evidence="4 5">
    <name type="scientific">Pseudoclavibacter endophyticus</name>
    <dbReference type="NCBI Taxonomy" id="1778590"/>
    <lineage>
        <taxon>Bacteria</taxon>
        <taxon>Bacillati</taxon>
        <taxon>Actinomycetota</taxon>
        <taxon>Actinomycetes</taxon>
        <taxon>Micrococcales</taxon>
        <taxon>Microbacteriaceae</taxon>
        <taxon>Pseudoclavibacter</taxon>
    </lineage>
</organism>
<dbReference type="NCBIfam" id="TIGR00369">
    <property type="entry name" value="unchar_dom_1"/>
    <property type="match status" value="1"/>
</dbReference>
<dbReference type="CDD" id="cd03443">
    <property type="entry name" value="PaaI_thioesterase"/>
    <property type="match status" value="1"/>
</dbReference>
<dbReference type="RefSeq" id="WP_158028701.1">
    <property type="nucleotide sequence ID" value="NZ_BMHG01000001.1"/>
</dbReference>
<name>A0A6H9WT54_9MICO</name>
<evidence type="ECO:0000256" key="2">
    <source>
        <dbReference type="ARBA" id="ARBA00022801"/>
    </source>
</evidence>
<dbReference type="PANTHER" id="PTHR43240">
    <property type="entry name" value="1,4-DIHYDROXY-2-NAPHTHOYL-COA THIOESTERASE 1"/>
    <property type="match status" value="1"/>
</dbReference>
<keyword evidence="2" id="KW-0378">Hydrolase</keyword>
<evidence type="ECO:0000256" key="1">
    <source>
        <dbReference type="ARBA" id="ARBA00008324"/>
    </source>
</evidence>
<gene>
    <name evidence="4" type="ORF">F8O04_07920</name>
</gene>
<reference evidence="4 5" key="1">
    <citation type="submission" date="2019-09" db="EMBL/GenBank/DDBJ databases">
        <title>Phylogeny of genus Pseudoclavibacter and closely related genus.</title>
        <authorList>
            <person name="Li Y."/>
        </authorList>
    </citation>
    <scope>NUCLEOTIDE SEQUENCE [LARGE SCALE GENOMIC DNA]</scope>
    <source>
        <strain evidence="4 5">EGI 60007</strain>
    </source>
</reference>
<protein>
    <submittedName>
        <fullName evidence="4">Hotdog fold thioesterase</fullName>
    </submittedName>
</protein>
<sequence length="167" mass="17646">MADASATTFPPYPYAETPAEVNGYEIPDQDALRSRFGGFGDHHVDLARRLGVLYVKLDAEESIAVMPVDGNTQPLGLMHGGAYCVLGESLGSFAANAHALPERMALGVDLNATHTGSASSGFVTGVCRAIHLGGSLAVHEIVITDARGRRCSTVRITNMLRPVRGAR</sequence>
<dbReference type="AlphaFoldDB" id="A0A6H9WT54"/>
<dbReference type="InterPro" id="IPR006683">
    <property type="entry name" value="Thioestr_dom"/>
</dbReference>
<dbReference type="PANTHER" id="PTHR43240:SF5">
    <property type="entry name" value="1,4-DIHYDROXY-2-NAPHTHOYL-COA THIOESTERASE 1"/>
    <property type="match status" value="1"/>
</dbReference>
<evidence type="ECO:0000313" key="5">
    <source>
        <dbReference type="Proteomes" id="UP000431744"/>
    </source>
</evidence>
<dbReference type="GO" id="GO:0061522">
    <property type="term" value="F:1,4-dihydroxy-2-naphthoyl-CoA thioesterase activity"/>
    <property type="evidence" value="ECO:0007669"/>
    <property type="project" value="TreeGrafter"/>
</dbReference>
<evidence type="ECO:0000313" key="4">
    <source>
        <dbReference type="EMBL" id="KAB1650117.1"/>
    </source>
</evidence>
<evidence type="ECO:0000259" key="3">
    <source>
        <dbReference type="Pfam" id="PF03061"/>
    </source>
</evidence>
<dbReference type="OrthoDB" id="9798208at2"/>
<dbReference type="InterPro" id="IPR029069">
    <property type="entry name" value="HotDog_dom_sf"/>
</dbReference>
<comment type="caution">
    <text evidence="4">The sequence shown here is derived from an EMBL/GenBank/DDBJ whole genome shotgun (WGS) entry which is preliminary data.</text>
</comment>
<accession>A0A6H9WT54</accession>
<dbReference type="EMBL" id="WBJY01000001">
    <property type="protein sequence ID" value="KAB1650117.1"/>
    <property type="molecule type" value="Genomic_DNA"/>
</dbReference>
<dbReference type="InterPro" id="IPR003736">
    <property type="entry name" value="PAAI_dom"/>
</dbReference>
<dbReference type="GO" id="GO:0005829">
    <property type="term" value="C:cytosol"/>
    <property type="evidence" value="ECO:0007669"/>
    <property type="project" value="TreeGrafter"/>
</dbReference>
<proteinExistence type="inferred from homology"/>
<keyword evidence="5" id="KW-1185">Reference proteome</keyword>
<feature type="domain" description="Thioesterase" evidence="3">
    <location>
        <begin position="76"/>
        <end position="151"/>
    </location>
</feature>
<dbReference type="Proteomes" id="UP000431744">
    <property type="component" value="Unassembled WGS sequence"/>
</dbReference>
<comment type="similarity">
    <text evidence="1">Belongs to the thioesterase PaaI family.</text>
</comment>
<dbReference type="SUPFAM" id="SSF54637">
    <property type="entry name" value="Thioesterase/thiol ester dehydrase-isomerase"/>
    <property type="match status" value="1"/>
</dbReference>
<dbReference type="Pfam" id="PF03061">
    <property type="entry name" value="4HBT"/>
    <property type="match status" value="1"/>
</dbReference>